<name>A0AA85K982_TRIRE</name>
<evidence type="ECO:0000313" key="1">
    <source>
        <dbReference type="Proteomes" id="UP000050795"/>
    </source>
</evidence>
<reference evidence="1" key="1">
    <citation type="submission" date="2022-06" db="EMBL/GenBank/DDBJ databases">
        <authorList>
            <person name="Berger JAMES D."/>
            <person name="Berger JAMES D."/>
        </authorList>
    </citation>
    <scope>NUCLEOTIDE SEQUENCE [LARGE SCALE GENOMIC DNA]</scope>
</reference>
<sequence length="79" mass="9061">MSFICFSRFRAIRVHRWTPNNLDSNSRSFCHRNIALLAFPEGPPLLDGHYIAIWEDKGIAEVNDEDNDDPLSTITNNNT</sequence>
<dbReference type="AlphaFoldDB" id="A0AA85K982"/>
<dbReference type="Proteomes" id="UP000050795">
    <property type="component" value="Unassembled WGS sequence"/>
</dbReference>
<accession>A0AA85K982</accession>
<dbReference type="WBParaSite" id="TREG1_70060.1">
    <property type="protein sequence ID" value="TREG1_70060.1"/>
    <property type="gene ID" value="TREG1_70060"/>
</dbReference>
<protein>
    <submittedName>
        <fullName evidence="2">Uncharacterized protein</fullName>
    </submittedName>
</protein>
<proteinExistence type="predicted"/>
<organism evidence="1 2">
    <name type="scientific">Trichobilharzia regenti</name>
    <name type="common">Nasal bird schistosome</name>
    <dbReference type="NCBI Taxonomy" id="157069"/>
    <lineage>
        <taxon>Eukaryota</taxon>
        <taxon>Metazoa</taxon>
        <taxon>Spiralia</taxon>
        <taxon>Lophotrochozoa</taxon>
        <taxon>Platyhelminthes</taxon>
        <taxon>Trematoda</taxon>
        <taxon>Digenea</taxon>
        <taxon>Strigeidida</taxon>
        <taxon>Schistosomatoidea</taxon>
        <taxon>Schistosomatidae</taxon>
        <taxon>Trichobilharzia</taxon>
    </lineage>
</organism>
<evidence type="ECO:0000313" key="2">
    <source>
        <dbReference type="WBParaSite" id="TREG1_70060.1"/>
    </source>
</evidence>
<reference evidence="2" key="2">
    <citation type="submission" date="2023-11" db="UniProtKB">
        <authorList>
            <consortium name="WormBaseParasite"/>
        </authorList>
    </citation>
    <scope>IDENTIFICATION</scope>
</reference>
<keyword evidence="1" id="KW-1185">Reference proteome</keyword>